<dbReference type="Gene3D" id="3.30.710.10">
    <property type="entry name" value="Potassium Channel Kv1.1, Chain A"/>
    <property type="match status" value="1"/>
</dbReference>
<evidence type="ECO:0000256" key="2">
    <source>
        <dbReference type="ARBA" id="ARBA00022737"/>
    </source>
</evidence>
<protein>
    <recommendedName>
        <fullName evidence="3">BTB domain-containing protein</fullName>
    </recommendedName>
</protein>
<dbReference type="SUPFAM" id="SSF117281">
    <property type="entry name" value="Kelch motif"/>
    <property type="match status" value="1"/>
</dbReference>
<dbReference type="Pfam" id="PF00651">
    <property type="entry name" value="BTB"/>
    <property type="match status" value="1"/>
</dbReference>
<dbReference type="InterPro" id="IPR011333">
    <property type="entry name" value="SKP1/BTB/POZ_sf"/>
</dbReference>
<feature type="domain" description="BTB" evidence="3">
    <location>
        <begin position="356"/>
        <end position="423"/>
    </location>
</feature>
<keyword evidence="5" id="KW-1185">Reference proteome</keyword>
<dbReference type="SMART" id="SM00225">
    <property type="entry name" value="BTB"/>
    <property type="match status" value="1"/>
</dbReference>
<dbReference type="Pfam" id="PF01344">
    <property type="entry name" value="Kelch_1"/>
    <property type="match status" value="1"/>
</dbReference>
<dbReference type="Pfam" id="PF24681">
    <property type="entry name" value="Kelch_KLHDC2_KLHL20_DRC7"/>
    <property type="match status" value="1"/>
</dbReference>
<dbReference type="PANTHER" id="PTHR46461:SF4">
    <property type="entry name" value="LEUCINE-ZIPPER-LIKE TRANSCRIPTIONAL REGULATOR 1"/>
    <property type="match status" value="1"/>
</dbReference>
<dbReference type="Proteomes" id="UP000695562">
    <property type="component" value="Unassembled WGS sequence"/>
</dbReference>
<accession>A0A8J4UVH1</accession>
<comment type="caution">
    <text evidence="4">The sequence shown here is derived from an EMBL/GenBank/DDBJ whole genome shotgun (WGS) entry which is preliminary data.</text>
</comment>
<dbReference type="Gene3D" id="2.120.10.80">
    <property type="entry name" value="Kelch-type beta propeller"/>
    <property type="match status" value="2"/>
</dbReference>
<dbReference type="InterPro" id="IPR052637">
    <property type="entry name" value="KLHDC3-like"/>
</dbReference>
<organism evidence="4 5">
    <name type="scientific">Polysphondylium violaceum</name>
    <dbReference type="NCBI Taxonomy" id="133409"/>
    <lineage>
        <taxon>Eukaryota</taxon>
        <taxon>Amoebozoa</taxon>
        <taxon>Evosea</taxon>
        <taxon>Eumycetozoa</taxon>
        <taxon>Dictyostelia</taxon>
        <taxon>Dictyosteliales</taxon>
        <taxon>Dictyosteliaceae</taxon>
        <taxon>Polysphondylium</taxon>
    </lineage>
</organism>
<dbReference type="AlphaFoldDB" id="A0A8J4UVH1"/>
<keyword evidence="1" id="KW-0880">Kelch repeat</keyword>
<evidence type="ECO:0000313" key="5">
    <source>
        <dbReference type="Proteomes" id="UP000695562"/>
    </source>
</evidence>
<evidence type="ECO:0000259" key="3">
    <source>
        <dbReference type="PROSITE" id="PS50097"/>
    </source>
</evidence>
<dbReference type="SUPFAM" id="SSF54695">
    <property type="entry name" value="POZ domain"/>
    <property type="match status" value="1"/>
</dbReference>
<evidence type="ECO:0000313" key="4">
    <source>
        <dbReference type="EMBL" id="KAF2068655.1"/>
    </source>
</evidence>
<dbReference type="InterPro" id="IPR015915">
    <property type="entry name" value="Kelch-typ_b-propeller"/>
</dbReference>
<reference evidence="4" key="1">
    <citation type="submission" date="2020-01" db="EMBL/GenBank/DDBJ databases">
        <title>Development of genomics and gene disruption for Polysphondylium violaceum indicates a role for the polyketide synthase stlB in stalk morphogenesis.</title>
        <authorList>
            <person name="Narita B."/>
            <person name="Kawabe Y."/>
            <person name="Kin K."/>
            <person name="Saito T."/>
            <person name="Gibbs R."/>
            <person name="Kuspa A."/>
            <person name="Muzny D."/>
            <person name="Queller D."/>
            <person name="Richards S."/>
            <person name="Strassman J."/>
            <person name="Sucgang R."/>
            <person name="Worley K."/>
            <person name="Schaap P."/>
        </authorList>
    </citation>
    <scope>NUCLEOTIDE SEQUENCE</scope>
    <source>
        <strain evidence="4">QSvi11</strain>
    </source>
</reference>
<dbReference type="OrthoDB" id="19771at2759"/>
<dbReference type="GO" id="GO:0003682">
    <property type="term" value="F:chromatin binding"/>
    <property type="evidence" value="ECO:0007669"/>
    <property type="project" value="InterPro"/>
</dbReference>
<dbReference type="PANTHER" id="PTHR46461">
    <property type="entry name" value="KELCH DOMAIN-CONTAINING PROTEIN 3"/>
    <property type="match status" value="1"/>
</dbReference>
<dbReference type="PROSITE" id="PS50097">
    <property type="entry name" value="BTB"/>
    <property type="match status" value="1"/>
</dbReference>
<proteinExistence type="predicted"/>
<keyword evidence="2" id="KW-0677">Repeat</keyword>
<name>A0A8J4UVH1_9MYCE</name>
<dbReference type="GO" id="GO:0005737">
    <property type="term" value="C:cytoplasm"/>
    <property type="evidence" value="ECO:0007669"/>
    <property type="project" value="TreeGrafter"/>
</dbReference>
<evidence type="ECO:0000256" key="1">
    <source>
        <dbReference type="ARBA" id="ARBA00022441"/>
    </source>
</evidence>
<sequence length="475" mass="54185">MSQTNRNKMEDVNGTIISCINYDSNDLNSCGWEEVYVTGRIPSPRHAHSCAVMGDSMYMFGGYANVGIHLDDFYRFDFETSKWHRFVKNKKCYPKPRNSHTLVAYNECIYLFGGTGSTPQETLVYNELYRYNTKTQEWTLLSSAGVEGRWGHSAVVYKDKMIVFGGMGEGTVMYSSTVAFDFIAETWERLSIVEGPLNPKPVRRQLHTASIVKDKMYIVGGYDGIAIQNNMFELDLATLTWRGIGGQHSLFRCAASVTHNDCIYIFGGRGNRSMNNNLYKFDTNTLQWSTMPTDSLPSTRQFISGGLYNDAFYVFGGQGDYNENDMIKYNLNVSSKGKDIAAASPFATLFNNPLLSDIKFNVQGTVTYAHKCILAARNERFRAMITNEWEESRKEEIEIHDCTPEIFSIMIKYLYTNTLHFEHSINILELLRIADLYLVTDLKEQCSKIISKYLAKHPTLCLEDIYLSILNNKLF</sequence>
<dbReference type="InterPro" id="IPR000210">
    <property type="entry name" value="BTB/POZ_dom"/>
</dbReference>
<gene>
    <name evidence="4" type="ORF">CYY_010019</name>
</gene>
<dbReference type="SMART" id="SM00612">
    <property type="entry name" value="Kelch"/>
    <property type="match status" value="4"/>
</dbReference>
<dbReference type="InterPro" id="IPR006652">
    <property type="entry name" value="Kelch_1"/>
</dbReference>
<dbReference type="EMBL" id="AJWJ01000887">
    <property type="protein sequence ID" value="KAF2068655.1"/>
    <property type="molecule type" value="Genomic_DNA"/>
</dbReference>